<evidence type="ECO:0000256" key="5">
    <source>
        <dbReference type="ARBA" id="ARBA00022989"/>
    </source>
</evidence>
<reference evidence="10" key="2">
    <citation type="submission" date="2007-07" db="EMBL/GenBank/DDBJ databases">
        <authorList>
            <person name="Jochim R.C."/>
            <person name="Valenzuela J.G."/>
            <person name="Kamhawi S."/>
            <person name="Anderson J.M."/>
            <person name="Ramalho-Ortigao J.M."/>
        </authorList>
    </citation>
    <scope>NUCLEOTIDE SEQUENCE</scope>
    <source>
        <tissue evidence="10">Midgut</tissue>
    </source>
</reference>
<dbReference type="AlphaFoldDB" id="A8C9W1"/>
<evidence type="ECO:0000256" key="7">
    <source>
        <dbReference type="ARBA" id="ARBA00023180"/>
    </source>
</evidence>
<evidence type="ECO:0000256" key="3">
    <source>
        <dbReference type="ARBA" id="ARBA00022692"/>
    </source>
</evidence>
<protein>
    <submittedName>
        <fullName evidence="10">18.9 kDa midgut protein</fullName>
    </submittedName>
</protein>
<feature type="chain" id="PRO_5002717865" evidence="9">
    <location>
        <begin position="23"/>
        <end position="179"/>
    </location>
</feature>
<dbReference type="PANTHER" id="PTHR33562">
    <property type="entry name" value="ATILLA, ISOFORM B-RELATED-RELATED"/>
    <property type="match status" value="1"/>
</dbReference>
<keyword evidence="4 9" id="KW-0732">Signal</keyword>
<feature type="signal peptide" evidence="9">
    <location>
        <begin position="1"/>
        <end position="22"/>
    </location>
</feature>
<dbReference type="GO" id="GO:0098552">
    <property type="term" value="C:side of membrane"/>
    <property type="evidence" value="ECO:0007669"/>
    <property type="project" value="UniProtKB-KW"/>
</dbReference>
<proteinExistence type="evidence at transcript level"/>
<keyword evidence="5" id="KW-1133">Transmembrane helix</keyword>
<evidence type="ECO:0000256" key="2">
    <source>
        <dbReference type="ARBA" id="ARBA00022622"/>
    </source>
</evidence>
<accession>A8C9W1</accession>
<dbReference type="VEuPathDB" id="VectorBase:PPAI003322"/>
<keyword evidence="3" id="KW-0812">Transmembrane</keyword>
<keyword evidence="7" id="KW-0325">Glycoprotein</keyword>
<dbReference type="PANTHER" id="PTHR33562:SF29">
    <property type="entry name" value="PROTEIN SLEEPLESS"/>
    <property type="match status" value="1"/>
</dbReference>
<dbReference type="VEuPathDB" id="VectorBase:PPAPM1_009884"/>
<keyword evidence="8" id="KW-0449">Lipoprotein</keyword>
<name>A8C9W1_PHLPP</name>
<organism evidence="10">
    <name type="scientific">Phlebotomus papatasi</name>
    <name type="common">Sandfly</name>
    <dbReference type="NCBI Taxonomy" id="29031"/>
    <lineage>
        <taxon>Eukaryota</taxon>
        <taxon>Metazoa</taxon>
        <taxon>Ecdysozoa</taxon>
        <taxon>Arthropoda</taxon>
        <taxon>Hexapoda</taxon>
        <taxon>Insecta</taxon>
        <taxon>Pterygota</taxon>
        <taxon>Neoptera</taxon>
        <taxon>Endopterygota</taxon>
        <taxon>Diptera</taxon>
        <taxon>Nematocera</taxon>
        <taxon>Psychodoidea</taxon>
        <taxon>Psychodidae</taxon>
        <taxon>Phlebotomus</taxon>
        <taxon>Phlebotomus</taxon>
    </lineage>
</organism>
<keyword evidence="6" id="KW-0472">Membrane</keyword>
<evidence type="ECO:0000256" key="6">
    <source>
        <dbReference type="ARBA" id="ARBA00023136"/>
    </source>
</evidence>
<comment type="subcellular location">
    <subcellularLocation>
        <location evidence="1">Membrane</location>
        <topology evidence="1">Lipid-anchor</topology>
        <topology evidence="1">GPI-anchor</topology>
    </subcellularLocation>
</comment>
<dbReference type="EMBL" id="EU032339">
    <property type="protein sequence ID" value="ABV44706.1"/>
    <property type="molecule type" value="mRNA"/>
</dbReference>
<evidence type="ECO:0000256" key="8">
    <source>
        <dbReference type="ARBA" id="ARBA00023288"/>
    </source>
</evidence>
<evidence type="ECO:0000256" key="9">
    <source>
        <dbReference type="SAM" id="SignalP"/>
    </source>
</evidence>
<sequence>MGMKNVLLSTILLGFAIYQASCTRCYSCYHHDDSSIIAEDNNPACAAPIDTTKIQALECGRYTICAKASGSLNGKLFTTRGCSVVKNVNNTAELCINISNVPGMKLQHCSICDTNLCNGDIGDEMLTTTDITTTTTATITTPTTTTIATASPPPPNSSNKFFGTISAYISALIIFISIN</sequence>
<dbReference type="InterPro" id="IPR050975">
    <property type="entry name" value="Sleep_regulator"/>
</dbReference>
<evidence type="ECO:0000256" key="4">
    <source>
        <dbReference type="ARBA" id="ARBA00022729"/>
    </source>
</evidence>
<evidence type="ECO:0000256" key="1">
    <source>
        <dbReference type="ARBA" id="ARBA00004589"/>
    </source>
</evidence>
<reference evidence="10" key="1">
    <citation type="journal article" date="2007" name="BMC Genomics">
        <title>Exploring the midgut transcriptome of Phlebotomus papatasi: comparative analysis of expression profiles of sugar-fed, blood-fed and Leishmania-major-infected sandflies.</title>
        <authorList>
            <person name="Ramalho-Ortigao M."/>
            <person name="Jochim R.C."/>
            <person name="Anderson J.M."/>
            <person name="Lawyer P.G."/>
            <person name="Pham V.M."/>
            <person name="Kamhawi S."/>
            <person name="Valenzuela J.G."/>
        </authorList>
    </citation>
    <scope>NUCLEOTIDE SEQUENCE</scope>
    <source>
        <tissue evidence="10">Midgut</tissue>
    </source>
</reference>
<keyword evidence="2" id="KW-0336">GPI-anchor</keyword>
<evidence type="ECO:0000313" key="10">
    <source>
        <dbReference type="EMBL" id="ABV44706.1"/>
    </source>
</evidence>